<reference evidence="2 3" key="1">
    <citation type="submission" date="2018-09" db="EMBL/GenBank/DDBJ databases">
        <authorList>
            <person name="Zhu H."/>
        </authorList>
    </citation>
    <scope>NUCLEOTIDE SEQUENCE [LARGE SCALE GENOMIC DNA]</scope>
    <source>
        <strain evidence="2 3">K2W22B-5</strain>
    </source>
</reference>
<evidence type="ECO:0000313" key="2">
    <source>
        <dbReference type="EMBL" id="RJF84214.1"/>
    </source>
</evidence>
<dbReference type="OrthoDB" id="1814621at2"/>
<evidence type="ECO:0000256" key="1">
    <source>
        <dbReference type="SAM" id="Phobius"/>
    </source>
</evidence>
<dbReference type="AlphaFoldDB" id="A0A418W2Q6"/>
<sequence length="559" mass="60206">MIAPSRLIAEPRSGGWAALGLFRRLRNSGPSAALTGIIAALALFVALVLANRATLVGEVVLVGDYASDLLQTQRAEHGWLLVGHYNTYWCNHPGPFFLYVRLLGQWLVGGWTGSVFGAQLIGVMAGNALFLGLFVGLAHGLARRVGADNWRAAAAVSVSLLLILAQLSVQSGGGESLLAVFWMPHVLVAPFLAFLIAVAMTLLGSGAGLMVASFCLAALVHGYIPMPMIAGPIWLLAVLLGAWNRRRQGVGGFPRPVWIGVGVVGLVFALPPVLDLWLYPPGNLFRILAAAAKSREEAPLLSVFEVVRLLKAQWARVNSWLWLVMLVGLLGSLAAGRGRSIWAAVFLTVFFASATSALTFLATVGPPSDYTAKYFIAAALLPISVGGLLLTVELGRRRRGLDWVAAGLGLLILAGTASLHNPYRMRSEMQVVSWLLTQAIAAETPPETQVQLDAEPPDPTLWRAGDESGRIASLLSGILLGLDHFSMSSCYRNPVMDFYVTPYRICSQSPSRRIKAYHMALTPCPAEPPQTFERIGEGVVFRISWRMKESRCLAFAPIP</sequence>
<feature type="transmembrane region" description="Helical" evidence="1">
    <location>
        <begin position="317"/>
        <end position="335"/>
    </location>
</feature>
<feature type="transmembrane region" description="Helical" evidence="1">
    <location>
        <begin position="257"/>
        <end position="278"/>
    </location>
</feature>
<dbReference type="EMBL" id="QYUL01000001">
    <property type="protein sequence ID" value="RJF84214.1"/>
    <property type="molecule type" value="Genomic_DNA"/>
</dbReference>
<feature type="transmembrane region" description="Helical" evidence="1">
    <location>
        <begin position="150"/>
        <end position="169"/>
    </location>
</feature>
<feature type="transmembrane region" description="Helical" evidence="1">
    <location>
        <begin position="32"/>
        <end position="50"/>
    </location>
</feature>
<keyword evidence="1" id="KW-0472">Membrane</keyword>
<feature type="transmembrane region" description="Helical" evidence="1">
    <location>
        <begin position="116"/>
        <end position="138"/>
    </location>
</feature>
<keyword evidence="1" id="KW-1133">Transmembrane helix</keyword>
<evidence type="ECO:0008006" key="4">
    <source>
        <dbReference type="Google" id="ProtNLM"/>
    </source>
</evidence>
<dbReference type="RefSeq" id="WP_119829858.1">
    <property type="nucleotide sequence ID" value="NZ_QYUL01000001.1"/>
</dbReference>
<evidence type="ECO:0000313" key="3">
    <source>
        <dbReference type="Proteomes" id="UP000283458"/>
    </source>
</evidence>
<name>A0A418W2Q6_9PROT</name>
<feature type="transmembrane region" description="Helical" evidence="1">
    <location>
        <begin position="210"/>
        <end position="237"/>
    </location>
</feature>
<comment type="caution">
    <text evidence="2">The sequence shown here is derived from an EMBL/GenBank/DDBJ whole genome shotgun (WGS) entry which is preliminary data.</text>
</comment>
<feature type="transmembrane region" description="Helical" evidence="1">
    <location>
        <begin position="374"/>
        <end position="394"/>
    </location>
</feature>
<accession>A0A418W2Q6</accession>
<organism evidence="2 3">
    <name type="scientific">Azospirillum cavernae</name>
    <dbReference type="NCBI Taxonomy" id="2320860"/>
    <lineage>
        <taxon>Bacteria</taxon>
        <taxon>Pseudomonadati</taxon>
        <taxon>Pseudomonadota</taxon>
        <taxon>Alphaproteobacteria</taxon>
        <taxon>Rhodospirillales</taxon>
        <taxon>Azospirillaceae</taxon>
        <taxon>Azospirillum</taxon>
    </lineage>
</organism>
<gene>
    <name evidence="2" type="ORF">D3877_06440</name>
</gene>
<feature type="transmembrane region" description="Helical" evidence="1">
    <location>
        <begin position="400"/>
        <end position="419"/>
    </location>
</feature>
<protein>
    <recommendedName>
        <fullName evidence="4">Glycosyltransferase RgtA/B/C/D-like domain-containing protein</fullName>
    </recommendedName>
</protein>
<dbReference type="Proteomes" id="UP000283458">
    <property type="component" value="Unassembled WGS sequence"/>
</dbReference>
<proteinExistence type="predicted"/>
<keyword evidence="3" id="KW-1185">Reference proteome</keyword>
<feature type="transmembrane region" description="Helical" evidence="1">
    <location>
        <begin position="341"/>
        <end position="362"/>
    </location>
</feature>
<keyword evidence="1" id="KW-0812">Transmembrane</keyword>
<feature type="transmembrane region" description="Helical" evidence="1">
    <location>
        <begin position="181"/>
        <end position="203"/>
    </location>
</feature>